<comment type="subcellular location">
    <subcellularLocation>
        <location evidence="1 10">Cell outer membrane</location>
        <topology evidence="1 10">Multi-pass membrane protein</topology>
    </subcellularLocation>
</comment>
<dbReference type="Gene3D" id="2.40.170.20">
    <property type="entry name" value="TonB-dependent receptor, beta-barrel domain"/>
    <property type="match status" value="1"/>
</dbReference>
<evidence type="ECO:0000256" key="8">
    <source>
        <dbReference type="ARBA" id="ARBA00023170"/>
    </source>
</evidence>
<proteinExistence type="inferred from homology"/>
<evidence type="ECO:0000256" key="9">
    <source>
        <dbReference type="ARBA" id="ARBA00023237"/>
    </source>
</evidence>
<evidence type="ECO:0000256" key="11">
    <source>
        <dbReference type="RuleBase" id="RU003357"/>
    </source>
</evidence>
<dbReference type="STRING" id="1453498.LG45_02705"/>
<dbReference type="GO" id="GO:0044718">
    <property type="term" value="P:siderophore transmembrane transport"/>
    <property type="evidence" value="ECO:0007669"/>
    <property type="project" value="TreeGrafter"/>
</dbReference>
<evidence type="ECO:0000313" key="16">
    <source>
        <dbReference type="Proteomes" id="UP000029554"/>
    </source>
</evidence>
<dbReference type="Gene3D" id="2.170.130.10">
    <property type="entry name" value="TonB-dependent receptor, plug domain"/>
    <property type="match status" value="1"/>
</dbReference>
<keyword evidence="3 10" id="KW-1134">Transmembrane beta strand</keyword>
<dbReference type="InterPro" id="IPR000531">
    <property type="entry name" value="Beta-barrel_TonB"/>
</dbReference>
<dbReference type="InterPro" id="IPR012910">
    <property type="entry name" value="Plug_dom"/>
</dbReference>
<evidence type="ECO:0000313" key="15">
    <source>
        <dbReference type="EMBL" id="KGD69685.1"/>
    </source>
</evidence>
<keyword evidence="8 15" id="KW-0675">Receptor</keyword>
<dbReference type="Pfam" id="PF00593">
    <property type="entry name" value="TonB_dep_Rec_b-barrel"/>
    <property type="match status" value="1"/>
</dbReference>
<keyword evidence="7 10" id="KW-0472">Membrane</keyword>
<evidence type="ECO:0000256" key="2">
    <source>
        <dbReference type="ARBA" id="ARBA00022448"/>
    </source>
</evidence>
<dbReference type="PROSITE" id="PS52016">
    <property type="entry name" value="TONB_DEPENDENT_REC_3"/>
    <property type="match status" value="1"/>
</dbReference>
<dbReference type="SUPFAM" id="SSF56935">
    <property type="entry name" value="Porins"/>
    <property type="match status" value="1"/>
</dbReference>
<reference evidence="15 16" key="1">
    <citation type="submission" date="2014-09" db="EMBL/GenBank/DDBJ databases">
        <title>Whole Genome Shotgun of Flavobacterium aquatile LMG 4008.</title>
        <authorList>
            <person name="Gale A.N."/>
            <person name="Pipes S.E."/>
            <person name="Newman J.D."/>
        </authorList>
    </citation>
    <scope>NUCLEOTIDE SEQUENCE [LARGE SCALE GENOMIC DNA]</scope>
    <source>
        <strain evidence="15 16">LMG 4008</strain>
    </source>
</reference>
<evidence type="ECO:0000259" key="14">
    <source>
        <dbReference type="Pfam" id="PF07715"/>
    </source>
</evidence>
<keyword evidence="5 12" id="KW-0732">Signal</keyword>
<dbReference type="PANTHER" id="PTHR30069">
    <property type="entry name" value="TONB-DEPENDENT OUTER MEMBRANE RECEPTOR"/>
    <property type="match status" value="1"/>
</dbReference>
<dbReference type="RefSeq" id="WP_035124106.1">
    <property type="nucleotide sequence ID" value="NZ_JRHH01000001.1"/>
</dbReference>
<keyword evidence="16" id="KW-1185">Reference proteome</keyword>
<dbReference type="Proteomes" id="UP000029554">
    <property type="component" value="Unassembled WGS sequence"/>
</dbReference>
<evidence type="ECO:0000256" key="6">
    <source>
        <dbReference type="ARBA" id="ARBA00023077"/>
    </source>
</evidence>
<evidence type="ECO:0000256" key="7">
    <source>
        <dbReference type="ARBA" id="ARBA00023136"/>
    </source>
</evidence>
<dbReference type="AlphaFoldDB" id="A0A095V493"/>
<protein>
    <submittedName>
        <fullName evidence="15">TonB-dependent receptor</fullName>
    </submittedName>
</protein>
<dbReference type="OrthoDB" id="9762903at2"/>
<evidence type="ECO:0000256" key="4">
    <source>
        <dbReference type="ARBA" id="ARBA00022692"/>
    </source>
</evidence>
<keyword evidence="4 10" id="KW-0812">Transmembrane</keyword>
<dbReference type="GO" id="GO:0015344">
    <property type="term" value="F:siderophore uptake transmembrane transporter activity"/>
    <property type="evidence" value="ECO:0007669"/>
    <property type="project" value="TreeGrafter"/>
</dbReference>
<feature type="domain" description="TonB-dependent receptor plug" evidence="14">
    <location>
        <begin position="51"/>
        <end position="143"/>
    </location>
</feature>
<evidence type="ECO:0000256" key="5">
    <source>
        <dbReference type="ARBA" id="ARBA00022729"/>
    </source>
</evidence>
<dbReference type="PANTHER" id="PTHR30069:SF29">
    <property type="entry name" value="HEMOGLOBIN AND HEMOGLOBIN-HAPTOGLOBIN-BINDING PROTEIN 1-RELATED"/>
    <property type="match status" value="1"/>
</dbReference>
<name>A0A095V493_9FLAO</name>
<keyword evidence="6 11" id="KW-0798">TonB box</keyword>
<dbReference type="EMBL" id="JRHH01000001">
    <property type="protein sequence ID" value="KGD69685.1"/>
    <property type="molecule type" value="Genomic_DNA"/>
</dbReference>
<organism evidence="15 16">
    <name type="scientific">Flavobacterium aquatile LMG 4008 = ATCC 11947</name>
    <dbReference type="NCBI Taxonomy" id="1453498"/>
    <lineage>
        <taxon>Bacteria</taxon>
        <taxon>Pseudomonadati</taxon>
        <taxon>Bacteroidota</taxon>
        <taxon>Flavobacteriia</taxon>
        <taxon>Flavobacteriales</taxon>
        <taxon>Flavobacteriaceae</taxon>
        <taxon>Flavobacterium</taxon>
    </lineage>
</organism>
<evidence type="ECO:0000256" key="1">
    <source>
        <dbReference type="ARBA" id="ARBA00004571"/>
    </source>
</evidence>
<comment type="similarity">
    <text evidence="10 11">Belongs to the TonB-dependent receptor family.</text>
</comment>
<evidence type="ECO:0000256" key="12">
    <source>
        <dbReference type="SAM" id="SignalP"/>
    </source>
</evidence>
<dbReference type="GO" id="GO:0009279">
    <property type="term" value="C:cell outer membrane"/>
    <property type="evidence" value="ECO:0007669"/>
    <property type="project" value="UniProtKB-SubCell"/>
</dbReference>
<dbReference type="eggNOG" id="COG4206">
    <property type="taxonomic scope" value="Bacteria"/>
</dbReference>
<feature type="signal peptide" evidence="12">
    <location>
        <begin position="1"/>
        <end position="20"/>
    </location>
</feature>
<dbReference type="Pfam" id="PF07715">
    <property type="entry name" value="Plug"/>
    <property type="match status" value="1"/>
</dbReference>
<sequence length="609" mass="69295">MTLRKQFLFAVLFLCQAICAQQDSITILDDVLISDLQLKKFSNSQSVVKLPDSILSKNRTSLTTLLNYNSVIYFKENGLGMVSSASFRGTTAQQTAVIWNGININSQLNGQTDFNTISAKDFNSISIRAGGGSTVYGSSAIGGSIHLNNDLSFRNKFDNTIQSNYGSFNTLGVNYKMQLASAKFSSQISISRNSSDNDYDYLDSDKKNENGQFYNTSFNVNLGYKLDSKNILKLYSYLFDGERHFSGTLAAPSKSKYNDLNIRNLLEWIGSYNQFTSKVKVAFLSEKYKYFENAATSIFSDAKAETFTAKYDLLYKVNSKLELNSVVDFTQTKGFGSDIGENKRQIGSGILLLKHRLFTKFLYEITVRKEITDNYKSPVLFSVGTNFSAFSFYNLKINASRNYRIPTFNDLYYQGSGNLNLKPESSYQVEIGQEFKFKNTTFSLTNYYIKIQDLLRWSPSSGGNWTPNNVAKVTTYGAEILLNYNKKIGKNQFDFTTTYAYTISEDEQKKKQLIYVPYHKFTAALAYSFNKLSAHYQYLYNGEVFTSSDNFYTLDDYLVSNFGIDYQFGKKKFLQLGFDVLNVFNENYQSVSTRPMPGRNYTINLTFNF</sequence>
<dbReference type="InterPro" id="IPR039426">
    <property type="entry name" value="TonB-dep_rcpt-like"/>
</dbReference>
<dbReference type="InterPro" id="IPR036942">
    <property type="entry name" value="Beta-barrel_TonB_sf"/>
</dbReference>
<evidence type="ECO:0000259" key="13">
    <source>
        <dbReference type="Pfam" id="PF00593"/>
    </source>
</evidence>
<evidence type="ECO:0000256" key="3">
    <source>
        <dbReference type="ARBA" id="ARBA00022452"/>
    </source>
</evidence>
<keyword evidence="9 10" id="KW-0998">Cell outer membrane</keyword>
<feature type="chain" id="PRO_5001912322" evidence="12">
    <location>
        <begin position="21"/>
        <end position="609"/>
    </location>
</feature>
<keyword evidence="2 10" id="KW-0813">Transport</keyword>
<accession>A0A095V493</accession>
<dbReference type="InterPro" id="IPR037066">
    <property type="entry name" value="Plug_dom_sf"/>
</dbReference>
<feature type="domain" description="TonB-dependent receptor-like beta-barrel" evidence="13">
    <location>
        <begin position="163"/>
        <end position="583"/>
    </location>
</feature>
<gene>
    <name evidence="15" type="ORF">LG45_02705</name>
</gene>
<comment type="caution">
    <text evidence="15">The sequence shown here is derived from an EMBL/GenBank/DDBJ whole genome shotgun (WGS) entry which is preliminary data.</text>
</comment>
<evidence type="ECO:0000256" key="10">
    <source>
        <dbReference type="PROSITE-ProRule" id="PRU01360"/>
    </source>
</evidence>